<feature type="transmembrane region" description="Helical" evidence="12">
    <location>
        <begin position="300"/>
        <end position="320"/>
    </location>
</feature>
<comment type="function">
    <text evidence="1">Part of the ABC transporter complex LptBFG involved in the translocation of lipopolysaccharide (LPS) from the inner membrane to the outer membrane.</text>
</comment>
<dbReference type="EMBL" id="PPVL01000001">
    <property type="protein sequence ID" value="NNI78135.1"/>
    <property type="molecule type" value="Genomic_DNA"/>
</dbReference>
<keyword evidence="8 12" id="KW-0812">Transmembrane</keyword>
<keyword evidence="7" id="KW-0997">Cell inner membrane</keyword>
<keyword evidence="6" id="KW-1003">Cell membrane</keyword>
<feature type="transmembrane region" description="Helical" evidence="12">
    <location>
        <begin position="101"/>
        <end position="124"/>
    </location>
</feature>
<comment type="subcellular location">
    <subcellularLocation>
        <location evidence="2">Cell inner membrane</location>
        <topology evidence="2">Multi-pass membrane protein</topology>
    </subcellularLocation>
</comment>
<evidence type="ECO:0000256" key="5">
    <source>
        <dbReference type="ARBA" id="ARBA00022448"/>
    </source>
</evidence>
<evidence type="ECO:0000256" key="2">
    <source>
        <dbReference type="ARBA" id="ARBA00004429"/>
    </source>
</evidence>
<feature type="transmembrane region" description="Helical" evidence="12">
    <location>
        <begin position="51"/>
        <end position="80"/>
    </location>
</feature>
<dbReference type="GO" id="GO:0015920">
    <property type="term" value="P:lipopolysaccharide transport"/>
    <property type="evidence" value="ECO:0007669"/>
    <property type="project" value="TreeGrafter"/>
</dbReference>
<evidence type="ECO:0000256" key="9">
    <source>
        <dbReference type="ARBA" id="ARBA00022989"/>
    </source>
</evidence>
<organism evidence="13 14">
    <name type="scientific">Pasteurella multocida</name>
    <dbReference type="NCBI Taxonomy" id="747"/>
    <lineage>
        <taxon>Bacteria</taxon>
        <taxon>Pseudomonadati</taxon>
        <taxon>Pseudomonadota</taxon>
        <taxon>Gammaproteobacteria</taxon>
        <taxon>Pasteurellales</taxon>
        <taxon>Pasteurellaceae</taxon>
        <taxon>Pasteurella</taxon>
    </lineage>
</organism>
<accession>A0A849CFF0</accession>
<protein>
    <recommendedName>
        <fullName evidence="4">Lipopolysaccharide export system permease protein LptF</fullName>
    </recommendedName>
</protein>
<sequence length="372" mass="41494">MGNNVILTRYLTKEVLKSQLAILFILLLIFFCQQLVRVLGSAASGKVPADLVMSLLGLGMPTMAQLMLPLCLFIAILLTFGRLYAESEITVMRACGVGQKILVRVVLILSLFTASIAAYNVFWLTPWAIQKQSEILEGAKANPTMGALASGQFINTNNNEFVLFIDSIKDNTIHDVYVFQTRERGNLKPSVLVAEKGELKALPNGDQILKLENSQRVEGSSAFPDFRITHFEEYQAYLGYQDKNNDEQETEELGFWDLMKTHTPAAKAELNWRLSLILAVPLMALIAVPLSRVNPRQGRFAKVLPALLLYLIYFLLQSSLKSAWAAGKLDGSVLMPLVNILFFLLGLLLNSWGSASMYKVRYWLNKNLAIKG</sequence>
<dbReference type="GO" id="GO:0043190">
    <property type="term" value="C:ATP-binding cassette (ABC) transporter complex"/>
    <property type="evidence" value="ECO:0007669"/>
    <property type="project" value="InterPro"/>
</dbReference>
<comment type="subunit">
    <text evidence="11">Component of the lipopolysaccharide transport and assembly complex. The LptBFG transporter is composed of two ATP-binding proteins (LptB) and two transmembrane proteins (LptF and LptG).</text>
</comment>
<dbReference type="PANTHER" id="PTHR33529">
    <property type="entry name" value="SLR0882 PROTEIN-RELATED"/>
    <property type="match status" value="1"/>
</dbReference>
<proteinExistence type="inferred from homology"/>
<evidence type="ECO:0000256" key="6">
    <source>
        <dbReference type="ARBA" id="ARBA00022475"/>
    </source>
</evidence>
<comment type="caution">
    <text evidence="13">The sequence shown here is derived from an EMBL/GenBank/DDBJ whole genome shotgun (WGS) entry which is preliminary data.</text>
</comment>
<dbReference type="InterPro" id="IPR005495">
    <property type="entry name" value="LptG/LptF_permease"/>
</dbReference>
<comment type="similarity">
    <text evidence="3">Belongs to the LptF/LptG family.</text>
</comment>
<evidence type="ECO:0000256" key="11">
    <source>
        <dbReference type="ARBA" id="ARBA00026081"/>
    </source>
</evidence>
<keyword evidence="9 12" id="KW-1133">Transmembrane helix</keyword>
<evidence type="ECO:0000313" key="14">
    <source>
        <dbReference type="Proteomes" id="UP000540079"/>
    </source>
</evidence>
<feature type="transmembrane region" description="Helical" evidence="12">
    <location>
        <begin position="332"/>
        <end position="352"/>
    </location>
</feature>
<dbReference type="GO" id="GO:0055085">
    <property type="term" value="P:transmembrane transport"/>
    <property type="evidence" value="ECO:0007669"/>
    <property type="project" value="InterPro"/>
</dbReference>
<dbReference type="PANTHER" id="PTHR33529:SF7">
    <property type="entry name" value="LIPOPOLYSACCHARIDE EXPORT SYSTEM PERMEASE PROTEIN LPTF"/>
    <property type="match status" value="1"/>
</dbReference>
<evidence type="ECO:0000256" key="7">
    <source>
        <dbReference type="ARBA" id="ARBA00022519"/>
    </source>
</evidence>
<dbReference type="InterPro" id="IPR030922">
    <property type="entry name" value="LptF"/>
</dbReference>
<evidence type="ECO:0000256" key="4">
    <source>
        <dbReference type="ARBA" id="ARBA00014213"/>
    </source>
</evidence>
<dbReference type="Pfam" id="PF03739">
    <property type="entry name" value="LptF_LptG"/>
    <property type="match status" value="1"/>
</dbReference>
<name>A0A849CFF0_PASMD</name>
<evidence type="ECO:0000313" key="13">
    <source>
        <dbReference type="EMBL" id="NNI78135.1"/>
    </source>
</evidence>
<dbReference type="NCBIfam" id="TIGR04407">
    <property type="entry name" value="LptF_YjgP"/>
    <property type="match status" value="1"/>
</dbReference>
<dbReference type="AlphaFoldDB" id="A0A849CFF0"/>
<keyword evidence="5" id="KW-0813">Transport</keyword>
<gene>
    <name evidence="13" type="primary">lptF</name>
    <name evidence="13" type="ORF">C2800_01595</name>
</gene>
<evidence type="ECO:0000256" key="10">
    <source>
        <dbReference type="ARBA" id="ARBA00023136"/>
    </source>
</evidence>
<evidence type="ECO:0000256" key="1">
    <source>
        <dbReference type="ARBA" id="ARBA00002265"/>
    </source>
</evidence>
<evidence type="ECO:0000256" key="12">
    <source>
        <dbReference type="SAM" id="Phobius"/>
    </source>
</evidence>
<evidence type="ECO:0000256" key="3">
    <source>
        <dbReference type="ARBA" id="ARBA00007725"/>
    </source>
</evidence>
<keyword evidence="10 12" id="KW-0472">Membrane</keyword>
<evidence type="ECO:0000256" key="8">
    <source>
        <dbReference type="ARBA" id="ARBA00022692"/>
    </source>
</evidence>
<feature type="transmembrane region" description="Helical" evidence="12">
    <location>
        <begin position="270"/>
        <end position="288"/>
    </location>
</feature>
<feature type="transmembrane region" description="Helical" evidence="12">
    <location>
        <begin position="20"/>
        <end position="39"/>
    </location>
</feature>
<dbReference type="Proteomes" id="UP000540079">
    <property type="component" value="Unassembled WGS sequence"/>
</dbReference>
<reference evidence="13 14" key="1">
    <citation type="journal article" date="2018" name="Front. Microbiol.">
        <title>Genetic and Phylogenetic Characteristics of Pasteurella multocida Isolates From Different Host Species.</title>
        <authorList>
            <person name="Peng Z."/>
            <person name="Liang W."/>
            <person name="Wang F."/>
            <person name="Xu Z."/>
            <person name="Xie Z."/>
            <person name="Lian Z."/>
            <person name="Hua L."/>
            <person name="Zhou R."/>
            <person name="Chen H."/>
            <person name="Wu B."/>
        </authorList>
    </citation>
    <scope>NUCLEOTIDE SEQUENCE [LARGE SCALE GENOMIC DNA]</scope>
    <source>
        <strain evidence="13 14">HNA06</strain>
    </source>
</reference>